<proteinExistence type="predicted"/>
<dbReference type="AlphaFoldDB" id="J9HJA6"/>
<gene>
    <name evidence="1" type="ORF">AaeL_AAEL017228</name>
</gene>
<organism evidence="1 2">
    <name type="scientific">Aedes aegypti</name>
    <name type="common">Yellowfever mosquito</name>
    <name type="synonym">Culex aegypti</name>
    <dbReference type="NCBI Taxonomy" id="7159"/>
    <lineage>
        <taxon>Eukaryota</taxon>
        <taxon>Metazoa</taxon>
        <taxon>Ecdysozoa</taxon>
        <taxon>Arthropoda</taxon>
        <taxon>Hexapoda</taxon>
        <taxon>Insecta</taxon>
        <taxon>Pterygota</taxon>
        <taxon>Neoptera</taxon>
        <taxon>Endopterygota</taxon>
        <taxon>Diptera</taxon>
        <taxon>Nematocera</taxon>
        <taxon>Culicoidea</taxon>
        <taxon>Culicidae</taxon>
        <taxon>Culicinae</taxon>
        <taxon>Aedini</taxon>
        <taxon>Aedes</taxon>
        <taxon>Stegomyia</taxon>
    </lineage>
</organism>
<protein>
    <submittedName>
        <fullName evidence="1">AAEL017228-PA</fullName>
    </submittedName>
</protein>
<sequence>MATNLIEITVVGIFTELDFGCGCSTEFGDTRTDGWLY</sequence>
<evidence type="ECO:0000313" key="1">
    <source>
        <dbReference type="EMBL" id="EJY57949.1"/>
    </source>
</evidence>
<dbReference type="HOGENOM" id="CLU_3351422_0_0_1"/>
<reference evidence="1" key="3">
    <citation type="submission" date="2012-09" db="EMBL/GenBank/DDBJ databases">
        <authorList>
            <consortium name="VectorBase"/>
        </authorList>
    </citation>
    <scope>NUCLEOTIDE SEQUENCE</scope>
    <source>
        <strain evidence="1">Liverpool</strain>
    </source>
</reference>
<name>J9HJA6_AEDAE</name>
<reference evidence="1" key="1">
    <citation type="submission" date="2005-10" db="EMBL/GenBank/DDBJ databases">
        <authorList>
            <person name="Loftus B.J."/>
            <person name="Nene V.M."/>
            <person name="Hannick L.I."/>
            <person name="Bidwell S."/>
            <person name="Haas B."/>
            <person name="Amedeo P."/>
            <person name="Orvis J."/>
            <person name="Wortman J.R."/>
            <person name="White O.R."/>
            <person name="Salzberg S."/>
            <person name="Shumway M."/>
            <person name="Koo H."/>
            <person name="Zhao Y."/>
            <person name="Holmes M."/>
            <person name="Miller J."/>
            <person name="Schatz M."/>
            <person name="Pop M."/>
            <person name="Pai G."/>
            <person name="Utterback T."/>
            <person name="Rogers Y.-H."/>
            <person name="Kravitz S."/>
            <person name="Fraser C.M."/>
        </authorList>
    </citation>
    <scope>NUCLEOTIDE SEQUENCE</scope>
    <source>
        <strain evidence="1">Liverpool</strain>
    </source>
</reference>
<accession>J9HJA6</accession>
<dbReference type="EMBL" id="CH477816">
    <property type="protein sequence ID" value="EJY57949.1"/>
    <property type="molecule type" value="Genomic_DNA"/>
</dbReference>
<dbReference type="PaxDb" id="7159-AAEL017228-PA"/>
<evidence type="ECO:0000313" key="2">
    <source>
        <dbReference type="Proteomes" id="UP000682892"/>
    </source>
</evidence>
<dbReference type="Proteomes" id="UP000682892">
    <property type="component" value="Unassembled WGS sequence"/>
</dbReference>
<reference evidence="1" key="2">
    <citation type="journal article" date="2007" name="Science">
        <title>Genome sequence of Aedes aegypti, a major arbovirus vector.</title>
        <authorList>
            <person name="Nene V."/>
            <person name="Wortman J.R."/>
            <person name="Lawson D."/>
            <person name="Haas B."/>
            <person name="Kodira C."/>
            <person name="Tu Z.J."/>
            <person name="Loftus B."/>
            <person name="Xi Z."/>
            <person name="Megy K."/>
            <person name="Grabherr M."/>
            <person name="Ren Q."/>
            <person name="Zdobnov E.M."/>
            <person name="Lobo N.F."/>
            <person name="Campbell K.S."/>
            <person name="Brown S.E."/>
            <person name="Bonaldo M.F."/>
            <person name="Zhu J."/>
            <person name="Sinkins S.P."/>
            <person name="Hogenkamp D.G."/>
            <person name="Amedeo P."/>
            <person name="Arensburger P."/>
            <person name="Atkinson P.W."/>
            <person name="Bidwell S."/>
            <person name="Biedler J."/>
            <person name="Birney E."/>
            <person name="Bruggner R.V."/>
            <person name="Costas J."/>
            <person name="Coy M.R."/>
            <person name="Crabtree J."/>
            <person name="Crawford M."/>
            <person name="Debruyn B."/>
            <person name="Decaprio D."/>
            <person name="Eiglmeier K."/>
            <person name="Eisenstadt E."/>
            <person name="El-Dorry H."/>
            <person name="Gelbart W.M."/>
            <person name="Gomes S.L."/>
            <person name="Hammond M."/>
            <person name="Hannick L.I."/>
            <person name="Hogan J.R."/>
            <person name="Holmes M.H."/>
            <person name="Jaffe D."/>
            <person name="Johnston J.S."/>
            <person name="Kennedy R.C."/>
            <person name="Koo H."/>
            <person name="Kravitz S."/>
            <person name="Kriventseva E.V."/>
            <person name="Kulp D."/>
            <person name="Labutti K."/>
            <person name="Lee E."/>
            <person name="Li S."/>
            <person name="Lovin D.D."/>
            <person name="Mao C."/>
            <person name="Mauceli E."/>
            <person name="Menck C.F."/>
            <person name="Miller J.R."/>
            <person name="Montgomery P."/>
            <person name="Mori A."/>
            <person name="Nascimento A.L."/>
            <person name="Naveira H.F."/>
            <person name="Nusbaum C."/>
            <person name="O'leary S."/>
            <person name="Orvis J."/>
            <person name="Pertea M."/>
            <person name="Quesneville H."/>
            <person name="Reidenbach K.R."/>
            <person name="Rogers Y.H."/>
            <person name="Roth C.W."/>
            <person name="Schneider J.R."/>
            <person name="Schatz M."/>
            <person name="Shumway M."/>
            <person name="Stanke M."/>
            <person name="Stinson E.O."/>
            <person name="Tubio J.M."/>
            <person name="Vanzee J.P."/>
            <person name="Verjovski-Almeida S."/>
            <person name="Werner D."/>
            <person name="White O."/>
            <person name="Wyder S."/>
            <person name="Zeng Q."/>
            <person name="Zhao Q."/>
            <person name="Zhao Y."/>
            <person name="Hill C.A."/>
            <person name="Raikhel A.S."/>
            <person name="Soares M.B."/>
            <person name="Knudson D.L."/>
            <person name="Lee N.H."/>
            <person name="Galagan J."/>
            <person name="Salzberg S.L."/>
            <person name="Paulsen I.T."/>
            <person name="Dimopoulos G."/>
            <person name="Collins F.H."/>
            <person name="Birren B."/>
            <person name="Fraser-Liggett C.M."/>
            <person name="Severson D.W."/>
        </authorList>
    </citation>
    <scope>NUCLEOTIDE SEQUENCE [LARGE SCALE GENOMIC DNA]</scope>
    <source>
        <strain evidence="1">Liverpool</strain>
    </source>
</reference>